<dbReference type="Pfam" id="PF06114">
    <property type="entry name" value="Peptidase_M78"/>
    <property type="match status" value="1"/>
</dbReference>
<gene>
    <name evidence="2" type="ORF">DW084_17465</name>
</gene>
<dbReference type="Gene3D" id="1.10.10.2910">
    <property type="match status" value="1"/>
</dbReference>
<proteinExistence type="predicted"/>
<dbReference type="InterPro" id="IPR010359">
    <property type="entry name" value="IrrE_HExxH"/>
</dbReference>
<dbReference type="EMBL" id="QRMZ01000038">
    <property type="protein sequence ID" value="RHK03130.1"/>
    <property type="molecule type" value="Genomic_DNA"/>
</dbReference>
<organism evidence="2 3">
    <name type="scientific">Enterococcus casseliflavus</name>
    <name type="common">Enterococcus flavescens</name>
    <dbReference type="NCBI Taxonomy" id="37734"/>
    <lineage>
        <taxon>Bacteria</taxon>
        <taxon>Bacillati</taxon>
        <taxon>Bacillota</taxon>
        <taxon>Bacilli</taxon>
        <taxon>Lactobacillales</taxon>
        <taxon>Enterococcaceae</taxon>
        <taxon>Enterococcus</taxon>
    </lineage>
</organism>
<evidence type="ECO:0000313" key="2">
    <source>
        <dbReference type="EMBL" id="RHK03130.1"/>
    </source>
</evidence>
<name>A0A415EMD1_ENTCA</name>
<sequence length="177" mass="20670">MQNIEDVDFLEIEFEEHLTELIIGSIAKIYGEVLITINKNTMYERKWFTTMHEVAHYFFDLITLEDGMSLSDMVTDEGYLPEDLPREYRANVTASILMANDEALAYAINKFKCYHSVCNYFYMSKAALQNRLVEHLVYVKNCSPQYAFSLVSNYRYSDGTQLKKIFFNRQDTVQISG</sequence>
<evidence type="ECO:0000313" key="3">
    <source>
        <dbReference type="Proteomes" id="UP000286288"/>
    </source>
</evidence>
<accession>A0A415EMD1</accession>
<dbReference type="Proteomes" id="UP000286288">
    <property type="component" value="Unassembled WGS sequence"/>
</dbReference>
<feature type="domain" description="IrrE N-terminal-like" evidence="1">
    <location>
        <begin position="34"/>
        <end position="132"/>
    </location>
</feature>
<comment type="caution">
    <text evidence="2">The sequence shown here is derived from an EMBL/GenBank/DDBJ whole genome shotgun (WGS) entry which is preliminary data.</text>
</comment>
<evidence type="ECO:0000259" key="1">
    <source>
        <dbReference type="Pfam" id="PF06114"/>
    </source>
</evidence>
<protein>
    <submittedName>
        <fullName evidence="2">ImmA/IrrE family metallo-endopeptidase</fullName>
    </submittedName>
</protein>
<dbReference type="AlphaFoldDB" id="A0A415EMD1"/>
<reference evidence="2 3" key="1">
    <citation type="submission" date="2018-08" db="EMBL/GenBank/DDBJ databases">
        <title>A genome reference for cultivated species of the human gut microbiota.</title>
        <authorList>
            <person name="Zou Y."/>
            <person name="Xue W."/>
            <person name="Luo G."/>
        </authorList>
    </citation>
    <scope>NUCLEOTIDE SEQUENCE [LARGE SCALE GENOMIC DNA]</scope>
    <source>
        <strain evidence="2 3">AF48-16</strain>
    </source>
</reference>